<gene>
    <name evidence="2" type="ORF">BN1012_Phect3239</name>
</gene>
<evidence type="ECO:0000313" key="3">
    <source>
        <dbReference type="Proteomes" id="UP000032160"/>
    </source>
</evidence>
<dbReference type="Gene3D" id="3.10.180.10">
    <property type="entry name" value="2,3-Dihydroxybiphenyl 1,2-Dioxygenase, domain 1"/>
    <property type="match status" value="1"/>
</dbReference>
<dbReference type="OrthoDB" id="9793039at2"/>
<dbReference type="CDD" id="cd07247">
    <property type="entry name" value="SgaA_N_like"/>
    <property type="match status" value="1"/>
</dbReference>
<sequence>MAHAPQNFTVWTEIPVTDVDRAIAFYNDVFGLDLTVDNSGPNPMAMFPTADGTGIAGHIYPGTPAKAGEGPTAHFTIPDKLEDAMARAAKAGGKVVSDPVTIPAGRFAYAIDPDGNSIGLFEAIG</sequence>
<accession>X5MPF6</accession>
<dbReference type="InterPro" id="IPR037523">
    <property type="entry name" value="VOC_core"/>
</dbReference>
<name>X5MPF6_9HYPH</name>
<dbReference type="KEGG" id="pect:BN1012_Phect3239"/>
<dbReference type="AlphaFoldDB" id="X5MPF6"/>
<dbReference type="STRING" id="1458461.BN1012_Phect3239"/>
<feature type="domain" description="VOC" evidence="1">
    <location>
        <begin position="8"/>
        <end position="123"/>
    </location>
</feature>
<dbReference type="HOGENOM" id="CLU_127592_0_0_5"/>
<dbReference type="InterPro" id="IPR052164">
    <property type="entry name" value="Anthracycline_SecMetBiosynth"/>
</dbReference>
<dbReference type="InterPro" id="IPR029068">
    <property type="entry name" value="Glyas_Bleomycin-R_OHBP_Dase"/>
</dbReference>
<dbReference type="RefSeq" id="WP_043949241.1">
    <property type="nucleotide sequence ID" value="NZ_HG966617.1"/>
</dbReference>
<dbReference type="PROSITE" id="PS51819">
    <property type="entry name" value="VOC"/>
    <property type="match status" value="1"/>
</dbReference>
<dbReference type="Pfam" id="PF00903">
    <property type="entry name" value="Glyoxalase"/>
    <property type="match status" value="1"/>
</dbReference>
<dbReference type="EMBL" id="HG966617">
    <property type="protein sequence ID" value="CDO61451.1"/>
    <property type="molecule type" value="Genomic_DNA"/>
</dbReference>
<dbReference type="PANTHER" id="PTHR33993">
    <property type="entry name" value="GLYOXALASE-RELATED"/>
    <property type="match status" value="1"/>
</dbReference>
<dbReference type="Proteomes" id="UP000032160">
    <property type="component" value="Chromosome I"/>
</dbReference>
<protein>
    <submittedName>
        <fullName evidence="2">Glyoxalase family protein</fullName>
    </submittedName>
</protein>
<organism evidence="2 3">
    <name type="scientific">Candidatus Phaeomarinibacter ectocarpi</name>
    <dbReference type="NCBI Taxonomy" id="1458461"/>
    <lineage>
        <taxon>Bacteria</taxon>
        <taxon>Pseudomonadati</taxon>
        <taxon>Pseudomonadota</taxon>
        <taxon>Alphaproteobacteria</taxon>
        <taxon>Hyphomicrobiales</taxon>
        <taxon>Parvibaculaceae</taxon>
        <taxon>Candidatus Phaeomarinibacter</taxon>
    </lineage>
</organism>
<reference evidence="2 3" key="1">
    <citation type="journal article" date="2014" name="Front. Genet.">
        <title>Genome and metabolic network of "Candidatus Phaeomarinobacter ectocarpi" Ec32, a new candidate genus of Alphaproteobacteria frequently associated with brown algae.</title>
        <authorList>
            <person name="Dittami S.M."/>
            <person name="Barbeyron T."/>
            <person name="Boyen C."/>
            <person name="Cambefort J."/>
            <person name="Collet G."/>
            <person name="Delage L."/>
            <person name="Gobet A."/>
            <person name="Groisillier A."/>
            <person name="Leblanc C."/>
            <person name="Michel G."/>
            <person name="Scornet D."/>
            <person name="Siegel A."/>
            <person name="Tapia J.E."/>
            <person name="Tonon T."/>
        </authorList>
    </citation>
    <scope>NUCLEOTIDE SEQUENCE [LARGE SCALE GENOMIC DNA]</scope>
    <source>
        <strain evidence="2 3">Ec32</strain>
    </source>
</reference>
<proteinExistence type="predicted"/>
<evidence type="ECO:0000259" key="1">
    <source>
        <dbReference type="PROSITE" id="PS51819"/>
    </source>
</evidence>
<dbReference type="SUPFAM" id="SSF54593">
    <property type="entry name" value="Glyoxalase/Bleomycin resistance protein/Dihydroxybiphenyl dioxygenase"/>
    <property type="match status" value="1"/>
</dbReference>
<dbReference type="InterPro" id="IPR004360">
    <property type="entry name" value="Glyas_Fos-R_dOase_dom"/>
</dbReference>
<evidence type="ECO:0000313" key="2">
    <source>
        <dbReference type="EMBL" id="CDO61451.1"/>
    </source>
</evidence>
<dbReference type="PATRIC" id="fig|1458461.3.peg.3245"/>
<keyword evidence="3" id="KW-1185">Reference proteome</keyword>